<evidence type="ECO:0000313" key="6">
    <source>
        <dbReference type="EMBL" id="BDD12952.1"/>
    </source>
</evidence>
<dbReference type="NCBIfam" id="TIGR01903">
    <property type="entry name" value="cas5_csm4"/>
    <property type="match status" value="1"/>
</dbReference>
<dbReference type="InterPro" id="IPR040932">
    <property type="entry name" value="Csm4_C"/>
</dbReference>
<proteinExistence type="inferred from homology"/>
<gene>
    <name evidence="6" type="ORF">FUAX_53840</name>
</gene>
<keyword evidence="4" id="KW-0051">Antiviral defense</keyword>
<dbReference type="GO" id="GO:0003723">
    <property type="term" value="F:RNA binding"/>
    <property type="evidence" value="ECO:0007669"/>
    <property type="project" value="UniProtKB-KW"/>
</dbReference>
<dbReference type="InterPro" id="IPR005510">
    <property type="entry name" value="Csm4"/>
</dbReference>
<accession>A0AAU9D6E4</accession>
<evidence type="ECO:0000256" key="2">
    <source>
        <dbReference type="ARBA" id="ARBA00016109"/>
    </source>
</evidence>
<evidence type="ECO:0000256" key="4">
    <source>
        <dbReference type="ARBA" id="ARBA00023118"/>
    </source>
</evidence>
<comment type="similarity">
    <text evidence="1">Belongs to the CRISPR-associated Csm4 family.</text>
</comment>
<reference evidence="6 7" key="1">
    <citation type="submission" date="2021-12" db="EMBL/GenBank/DDBJ databases">
        <title>Genome sequencing of bacteria with rrn-lacking chromosome and rrn-plasmid.</title>
        <authorList>
            <person name="Anda M."/>
            <person name="Iwasaki W."/>
        </authorList>
    </citation>
    <scope>NUCLEOTIDE SEQUENCE [LARGE SCALE GENOMIC DNA]</scope>
    <source>
        <strain evidence="6 7">DSM 100852</strain>
        <plasmid evidence="6 7">pFA8</plasmid>
    </source>
</reference>
<dbReference type="AlphaFoldDB" id="A0AAU9D6E4"/>
<dbReference type="EMBL" id="AP025322">
    <property type="protein sequence ID" value="BDD12952.1"/>
    <property type="molecule type" value="Genomic_DNA"/>
</dbReference>
<evidence type="ECO:0000256" key="1">
    <source>
        <dbReference type="ARBA" id="ARBA00005772"/>
    </source>
</evidence>
<feature type="domain" description="Csm4 C-terminal" evidence="5">
    <location>
        <begin position="253"/>
        <end position="336"/>
    </location>
</feature>
<dbReference type="Proteomes" id="UP001348817">
    <property type="component" value="Plasmid pFA8"/>
</dbReference>
<name>A0AAU9D6E4_9BACT</name>
<keyword evidence="3" id="KW-0694">RNA-binding</keyword>
<dbReference type="GO" id="GO:0051607">
    <property type="term" value="P:defense response to virus"/>
    <property type="evidence" value="ECO:0007669"/>
    <property type="project" value="UniProtKB-KW"/>
</dbReference>
<geneLocation type="plasmid" evidence="6 7">
    <name>pFA8</name>
</geneLocation>
<organism evidence="6 7">
    <name type="scientific">Fulvitalea axinellae</name>
    <dbReference type="NCBI Taxonomy" id="1182444"/>
    <lineage>
        <taxon>Bacteria</taxon>
        <taxon>Pseudomonadati</taxon>
        <taxon>Bacteroidota</taxon>
        <taxon>Cytophagia</taxon>
        <taxon>Cytophagales</taxon>
        <taxon>Persicobacteraceae</taxon>
        <taxon>Fulvitalea</taxon>
    </lineage>
</organism>
<evidence type="ECO:0000259" key="5">
    <source>
        <dbReference type="Pfam" id="PF17953"/>
    </source>
</evidence>
<evidence type="ECO:0000256" key="3">
    <source>
        <dbReference type="ARBA" id="ARBA00022884"/>
    </source>
</evidence>
<evidence type="ECO:0000313" key="7">
    <source>
        <dbReference type="Proteomes" id="UP001348817"/>
    </source>
</evidence>
<sequence>MRVYHIYTRAGSRFHFGATAVDNLTGLASGTGHMPSDSLFSALVNCLAKYDGEMTERLIGMFDSKRVSVSSVFYFLEKEGNRVYFLPKPVDASNRVDEKAGVRAKEVKKVRFVSKGILDRYGADWAKHFGEFVYVGSSALALAEEIGRGELRHLKRLYATGTATHVNTRPHSGEEATELYETAYMALPEHGDGWETGMYFLCDTDGLADVERKLFDFAVRLLRFEGLGGKRSSGYGFVDRVEEGTEAFDTGASDTYLSLGLCVPENAGELGRFEAYELCVRGGRHIGSAVRLKRVNMIREGALLSGGGGPLGSCVDVSPDGEGSYLRLGICLVYPLGVGEG</sequence>
<keyword evidence="6" id="KW-0614">Plasmid</keyword>
<dbReference type="Pfam" id="PF17953">
    <property type="entry name" value="Csm4_C"/>
    <property type="match status" value="1"/>
</dbReference>
<dbReference type="KEGG" id="fax:FUAX_53840"/>
<keyword evidence="7" id="KW-1185">Reference proteome</keyword>
<protein>
    <recommendedName>
        <fullName evidence="2">CRISPR system Cms protein Csm4</fullName>
    </recommendedName>
</protein>